<dbReference type="RefSeq" id="WP_121767005.1">
    <property type="nucleotide sequence ID" value="NZ_BLLS01000058.1"/>
</dbReference>
<dbReference type="Proteomes" id="UP000267159">
    <property type="component" value="Unassembled WGS sequence"/>
</dbReference>
<feature type="transmembrane region" description="Helical" evidence="1">
    <location>
        <begin position="139"/>
        <end position="163"/>
    </location>
</feature>
<proteinExistence type="predicted"/>
<reference evidence="2 5" key="2">
    <citation type="journal article" date="2020" name="Microbiome">
        <title>Single-cell genomics of uncultured bacteria reveals dietary fiber responders in the mouse gut microbiota.</title>
        <authorList>
            <person name="Chijiiwa R."/>
            <person name="Hosokawa M."/>
            <person name="Kogawa M."/>
            <person name="Nishikawa Y."/>
            <person name="Ide K."/>
            <person name="Sakanashi C."/>
            <person name="Takahashi K."/>
            <person name="Takeyama H."/>
        </authorList>
    </citation>
    <scope>NUCLEOTIDE SEQUENCE [LARGE SCALE GENOMIC DNA]</scope>
    <source>
        <strain evidence="2">IMSAGC_001</strain>
    </source>
</reference>
<gene>
    <name evidence="3" type="ORF">D7Y07_16055</name>
    <name evidence="2" type="ORF">IMSAGC001_02219</name>
</gene>
<comment type="caution">
    <text evidence="3">The sequence shown here is derived from an EMBL/GenBank/DDBJ whole genome shotgun (WGS) entry which is preliminary data.</text>
</comment>
<dbReference type="AlphaFoldDB" id="A0A3L8A585"/>
<accession>A0A3L8A585</accession>
<evidence type="ECO:0000313" key="5">
    <source>
        <dbReference type="Proteomes" id="UP000491181"/>
    </source>
</evidence>
<evidence type="ECO:0000313" key="2">
    <source>
        <dbReference type="EMBL" id="GFH86808.1"/>
    </source>
</evidence>
<evidence type="ECO:0000313" key="3">
    <source>
        <dbReference type="EMBL" id="RLT79018.1"/>
    </source>
</evidence>
<evidence type="ECO:0008006" key="6">
    <source>
        <dbReference type="Google" id="ProtNLM"/>
    </source>
</evidence>
<keyword evidence="1" id="KW-0472">Membrane</keyword>
<feature type="transmembrane region" description="Helical" evidence="1">
    <location>
        <begin position="169"/>
        <end position="191"/>
    </location>
</feature>
<evidence type="ECO:0000313" key="4">
    <source>
        <dbReference type="Proteomes" id="UP000267159"/>
    </source>
</evidence>
<dbReference type="EMBL" id="RAZM01000069">
    <property type="protein sequence ID" value="RLT79018.1"/>
    <property type="molecule type" value="Genomic_DNA"/>
</dbReference>
<feature type="transmembrane region" description="Helical" evidence="1">
    <location>
        <begin position="85"/>
        <end position="110"/>
    </location>
</feature>
<organism evidence="3 4">
    <name type="scientific">Bacteroides acidifaciens</name>
    <dbReference type="NCBI Taxonomy" id="85831"/>
    <lineage>
        <taxon>Bacteria</taxon>
        <taxon>Pseudomonadati</taxon>
        <taxon>Bacteroidota</taxon>
        <taxon>Bacteroidia</taxon>
        <taxon>Bacteroidales</taxon>
        <taxon>Bacteroidaceae</taxon>
        <taxon>Bacteroides</taxon>
    </lineage>
</organism>
<feature type="transmembrane region" description="Helical" evidence="1">
    <location>
        <begin position="37"/>
        <end position="57"/>
    </location>
</feature>
<feature type="transmembrane region" description="Helical" evidence="1">
    <location>
        <begin position="212"/>
        <end position="242"/>
    </location>
</feature>
<dbReference type="STRING" id="1235814.GCA_000613385_01064"/>
<feature type="transmembrane region" description="Helical" evidence="1">
    <location>
        <begin position="262"/>
        <end position="288"/>
    </location>
</feature>
<protein>
    <recommendedName>
        <fullName evidence="6">Transmembrane protein</fullName>
    </recommendedName>
</protein>
<evidence type="ECO:0000256" key="1">
    <source>
        <dbReference type="SAM" id="Phobius"/>
    </source>
</evidence>
<reference evidence="3 4" key="1">
    <citation type="submission" date="2018-09" db="EMBL/GenBank/DDBJ databases">
        <title>Murine metabolic-syndrome-specific gut microbial biobank.</title>
        <authorList>
            <person name="Liu C."/>
        </authorList>
    </citation>
    <scope>NUCLEOTIDE SEQUENCE [LARGE SCALE GENOMIC DNA]</scope>
    <source>
        <strain evidence="3 4">0.1X-D8-26</strain>
    </source>
</reference>
<keyword evidence="1" id="KW-0812">Transmembrane</keyword>
<keyword evidence="1" id="KW-1133">Transmembrane helix</keyword>
<sequence length="312" mass="34837">MESQKPKIAMYVKRPFGEKLNASFDFIKENWKQLFKYSTYLLLPICLLQAANFSGLMGGMTDLTAMQVSESAGDNPFALLGPTFVLNYAGVIFFSCLGALLLTSLIYGMVRLYNEREERLNGIVFSDIKPLLLHNVKRLFLMGVAIGFLFLLVIIIMVLLAVLTPFTLLLTFPLLFAFMIPMALMAPVYLFEDISLMEAFKKTFRLGFATWGGVFLILIVMGIIASVLQGIVSIPWYVIYIVKMVFVMSDGGEVSSSVGLNFAQYLFSILMLYGSYLSAIFSIVGLVYQYGHASEVVDSITVESDIDNFDKL</sequence>
<dbReference type="EMBL" id="BLLS01000058">
    <property type="protein sequence ID" value="GFH86808.1"/>
    <property type="molecule type" value="Genomic_DNA"/>
</dbReference>
<name>A0A3L8A585_9BACE</name>
<dbReference type="Proteomes" id="UP000491181">
    <property type="component" value="Unassembled WGS sequence"/>
</dbReference>